<sequence length="390" mass="42755">MMSAAVGVRGYGGRPRSGTGSVGLVWAIPVQALCFIVSALTRRLQILRPPANMGALGDVTISKGLAALASPEVSPPPPRAGTRSLLAQDATRSLLAQDAQDATGIYMICCRLYCVACGRVANSADICRRCAGRMKSVLLSVQPAPNGGRQFYCLQCHKLFLGTHDHHQGMIIPLGCYKGNQVAWSSGDEIWAAIFANTSVQIAKRDRPIRPYLLCKPKPVDVVRCSTCSDIVTTDGLYGSFRSYCTLKCWAAGDRGSDASVEVMLTEAIVAMDKDQNRFCLTCKTAFQHPGDMVHRGHDWLSIRTDSVEHKRWVVIPAGHQMEKTWDLVQKRLGNKVLISDDLSIRCLGCRTRLPVDTGDMSHPTCCLECLLDEKTRFVPRCLQLKKRSC</sequence>
<protein>
    <submittedName>
        <fullName evidence="2">Uncharacterized protein</fullName>
    </submittedName>
</protein>
<keyword evidence="3" id="KW-1185">Reference proteome</keyword>
<comment type="caution">
    <text evidence="2">The sequence shown here is derived from an EMBL/GenBank/DDBJ whole genome shotgun (WGS) entry which is preliminary data.</text>
</comment>
<keyword evidence="1" id="KW-0472">Membrane</keyword>
<proteinExistence type="predicted"/>
<feature type="transmembrane region" description="Helical" evidence="1">
    <location>
        <begin position="20"/>
        <end position="40"/>
    </location>
</feature>
<evidence type="ECO:0000256" key="1">
    <source>
        <dbReference type="SAM" id="Phobius"/>
    </source>
</evidence>
<gene>
    <name evidence="2" type="ORF">HU200_015469</name>
</gene>
<keyword evidence="1" id="KW-1133">Transmembrane helix</keyword>
<name>A0A835FB03_9POAL</name>
<keyword evidence="1" id="KW-0812">Transmembrane</keyword>
<organism evidence="2 3">
    <name type="scientific">Digitaria exilis</name>
    <dbReference type="NCBI Taxonomy" id="1010633"/>
    <lineage>
        <taxon>Eukaryota</taxon>
        <taxon>Viridiplantae</taxon>
        <taxon>Streptophyta</taxon>
        <taxon>Embryophyta</taxon>
        <taxon>Tracheophyta</taxon>
        <taxon>Spermatophyta</taxon>
        <taxon>Magnoliopsida</taxon>
        <taxon>Liliopsida</taxon>
        <taxon>Poales</taxon>
        <taxon>Poaceae</taxon>
        <taxon>PACMAD clade</taxon>
        <taxon>Panicoideae</taxon>
        <taxon>Panicodae</taxon>
        <taxon>Paniceae</taxon>
        <taxon>Anthephorinae</taxon>
        <taxon>Digitaria</taxon>
    </lineage>
</organism>
<reference evidence="2" key="1">
    <citation type="submission" date="2020-07" db="EMBL/GenBank/DDBJ databases">
        <title>Genome sequence and genetic diversity analysis of an under-domesticated orphan crop, white fonio (Digitaria exilis).</title>
        <authorList>
            <person name="Bennetzen J.L."/>
            <person name="Chen S."/>
            <person name="Ma X."/>
            <person name="Wang X."/>
            <person name="Yssel A.E.J."/>
            <person name="Chaluvadi S.R."/>
            <person name="Johnson M."/>
            <person name="Gangashetty P."/>
            <person name="Hamidou F."/>
            <person name="Sanogo M.D."/>
            <person name="Zwaenepoel A."/>
            <person name="Wallace J."/>
            <person name="Van De Peer Y."/>
            <person name="Van Deynze A."/>
        </authorList>
    </citation>
    <scope>NUCLEOTIDE SEQUENCE</scope>
    <source>
        <tissue evidence="2">Leaves</tissue>
    </source>
</reference>
<dbReference type="AlphaFoldDB" id="A0A835FB03"/>
<dbReference type="Proteomes" id="UP000636709">
    <property type="component" value="Unassembled WGS sequence"/>
</dbReference>
<evidence type="ECO:0000313" key="2">
    <source>
        <dbReference type="EMBL" id="KAF8733102.1"/>
    </source>
</evidence>
<evidence type="ECO:0000313" key="3">
    <source>
        <dbReference type="Proteomes" id="UP000636709"/>
    </source>
</evidence>
<accession>A0A835FB03</accession>
<dbReference type="EMBL" id="JACEFO010001603">
    <property type="protein sequence ID" value="KAF8733102.1"/>
    <property type="molecule type" value="Genomic_DNA"/>
</dbReference>